<keyword evidence="2 5" id="KW-0812">Transmembrane</keyword>
<keyword evidence="5" id="KW-0406">Ion transport</keyword>
<feature type="transmembrane region" description="Helical" evidence="5">
    <location>
        <begin position="262"/>
        <end position="284"/>
    </location>
</feature>
<reference evidence="9" key="2">
    <citation type="submission" date="2015-08" db="UniProtKB">
        <authorList>
            <consortium name="WormBaseParasite"/>
        </authorList>
    </citation>
    <scope>IDENTIFICATION</scope>
</reference>
<dbReference type="CDD" id="cd18989">
    <property type="entry name" value="LGIC_ECD_cation"/>
    <property type="match status" value="1"/>
</dbReference>
<name>A0A0K0EV02_STRVS</name>
<feature type="transmembrane region" description="Helical" evidence="5">
    <location>
        <begin position="321"/>
        <end position="343"/>
    </location>
</feature>
<dbReference type="SUPFAM" id="SSF63712">
    <property type="entry name" value="Nicotinic receptor ligand binding domain-like"/>
    <property type="match status" value="1"/>
</dbReference>
<feature type="region of interest" description="Disordered" evidence="6">
    <location>
        <begin position="429"/>
        <end position="464"/>
    </location>
</feature>
<feature type="domain" description="Neurotransmitter-gated ion-channel ligand-binding" evidence="7">
    <location>
        <begin position="34"/>
        <end position="226"/>
    </location>
</feature>
<feature type="signal peptide" evidence="5">
    <location>
        <begin position="1"/>
        <end position="26"/>
    </location>
</feature>
<dbReference type="GO" id="GO:0004888">
    <property type="term" value="F:transmembrane signaling receptor activity"/>
    <property type="evidence" value="ECO:0007669"/>
    <property type="project" value="InterPro"/>
</dbReference>
<organism evidence="8 9">
    <name type="scientific">Strongyloides venezuelensis</name>
    <name type="common">Threadworm</name>
    <dbReference type="NCBI Taxonomy" id="75913"/>
    <lineage>
        <taxon>Eukaryota</taxon>
        <taxon>Metazoa</taxon>
        <taxon>Ecdysozoa</taxon>
        <taxon>Nematoda</taxon>
        <taxon>Chromadorea</taxon>
        <taxon>Rhabditida</taxon>
        <taxon>Tylenchina</taxon>
        <taxon>Panagrolaimomorpha</taxon>
        <taxon>Strongyloidoidea</taxon>
        <taxon>Strongyloididae</taxon>
        <taxon>Strongyloides</taxon>
    </lineage>
</organism>
<protein>
    <submittedName>
        <fullName evidence="9">Neur_chan_LBD domain-containing protein</fullName>
    </submittedName>
</protein>
<dbReference type="PRINTS" id="PR00252">
    <property type="entry name" value="NRIONCHANNEL"/>
</dbReference>
<evidence type="ECO:0000256" key="2">
    <source>
        <dbReference type="ARBA" id="ARBA00022692"/>
    </source>
</evidence>
<dbReference type="InterPro" id="IPR006201">
    <property type="entry name" value="Neur_channel"/>
</dbReference>
<evidence type="ECO:0000313" key="9">
    <source>
        <dbReference type="WBParaSite" id="SVE_0035100.1"/>
    </source>
</evidence>
<dbReference type="Gene3D" id="2.70.170.10">
    <property type="entry name" value="Neurotransmitter-gated ion-channel ligand-binding domain"/>
    <property type="match status" value="1"/>
</dbReference>
<reference evidence="8" key="1">
    <citation type="submission" date="2014-07" db="EMBL/GenBank/DDBJ databases">
        <authorList>
            <person name="Martin A.A"/>
            <person name="De Silva N."/>
        </authorList>
    </citation>
    <scope>NUCLEOTIDE SEQUENCE</scope>
</reference>
<evidence type="ECO:0000256" key="1">
    <source>
        <dbReference type="ARBA" id="ARBA00004141"/>
    </source>
</evidence>
<evidence type="ECO:0000256" key="3">
    <source>
        <dbReference type="ARBA" id="ARBA00022989"/>
    </source>
</evidence>
<comment type="subcellular location">
    <subcellularLocation>
        <location evidence="1">Membrane</location>
        <topology evidence="1">Multi-pass membrane protein</topology>
    </subcellularLocation>
</comment>
<dbReference type="InterPro" id="IPR038050">
    <property type="entry name" value="Neuro_actylchol_rec"/>
</dbReference>
<dbReference type="PROSITE" id="PS00236">
    <property type="entry name" value="NEUROTR_ION_CHANNEL"/>
    <property type="match status" value="1"/>
</dbReference>
<feature type="transmembrane region" description="Helical" evidence="5">
    <location>
        <begin position="291"/>
        <end position="309"/>
    </location>
</feature>
<dbReference type="GO" id="GO:0016020">
    <property type="term" value="C:membrane"/>
    <property type="evidence" value="ECO:0007669"/>
    <property type="project" value="UniProtKB-SubCell"/>
</dbReference>
<evidence type="ECO:0000256" key="4">
    <source>
        <dbReference type="ARBA" id="ARBA00023136"/>
    </source>
</evidence>
<dbReference type="InterPro" id="IPR036734">
    <property type="entry name" value="Neur_chan_lig-bd_sf"/>
</dbReference>
<dbReference type="WBParaSite" id="SVE_0035100.1">
    <property type="protein sequence ID" value="SVE_0035100.1"/>
    <property type="gene ID" value="SVE_0035100"/>
</dbReference>
<dbReference type="PANTHER" id="PTHR18945">
    <property type="entry name" value="NEUROTRANSMITTER GATED ION CHANNEL"/>
    <property type="match status" value="1"/>
</dbReference>
<dbReference type="Gene3D" id="1.20.58.390">
    <property type="entry name" value="Neurotransmitter-gated ion-channel transmembrane domain"/>
    <property type="match status" value="1"/>
</dbReference>
<keyword evidence="5" id="KW-0732">Signal</keyword>
<feature type="transmembrane region" description="Helical" evidence="5">
    <location>
        <begin position="480"/>
        <end position="499"/>
    </location>
</feature>
<sequence>MRIKKLILCYFVGFLLLALMLITTRGSPQHNKIIAKKLLKNYNKKHRPVKSESSPVNIYVQLRITHVESINQKEQAMYLHGQLFTSWKDEYLQWSPEDYNQTSAIYLDAFQIWQPALTLINNADAKGWNIHLGSTPALVSSTGYVILSGIFSFYVTCKFDFSYYPYDTQECPIALTEWIYDVSKVNLSEFTSEQAKPILKLSWDPIRNKSREHAGEWRIEDTWKRHCYWGPEGCVDTITNLQLEWYWSVVEFGIKITREASYFTMTITIPTITAVLITLTSFWIASTKVALVLDIFSIIIQGLFGWNLMHSLPPGNGSVPRIVYLYGANLMLTLAAYIIHVFIGHIQHLNFDGFHLPSHIVKITKVLRKRKLFQVEGITFDPSMIINEKIEENDNLEDPMTIENPTITTELDEVDSHGIICLENLSSESVNHPQDTPKSDDLYDKDVSSNSTKNEEEDGEKEKIIKEKSKKSHLNEQLFLIRRLIFFIFLVIYIIIIFICCQ</sequence>
<dbReference type="InterPro" id="IPR036719">
    <property type="entry name" value="Neuro-gated_channel_TM_sf"/>
</dbReference>
<comment type="similarity">
    <text evidence="5">Belongs to the ligand-gated ion channel (TC 1.A.9) family.</text>
</comment>
<feature type="chain" id="PRO_5022249593" evidence="5">
    <location>
        <begin position="27"/>
        <end position="502"/>
    </location>
</feature>
<dbReference type="InterPro" id="IPR018000">
    <property type="entry name" value="Neurotransmitter_ion_chnl_CS"/>
</dbReference>
<proteinExistence type="inferred from homology"/>
<dbReference type="InterPro" id="IPR006202">
    <property type="entry name" value="Neur_chan_lig-bd"/>
</dbReference>
<evidence type="ECO:0000256" key="6">
    <source>
        <dbReference type="SAM" id="MobiDB-lite"/>
    </source>
</evidence>
<keyword evidence="4 5" id="KW-0472">Membrane</keyword>
<evidence type="ECO:0000313" key="8">
    <source>
        <dbReference type="Proteomes" id="UP000035680"/>
    </source>
</evidence>
<keyword evidence="5" id="KW-0813">Transport</keyword>
<keyword evidence="3 5" id="KW-1133">Transmembrane helix</keyword>
<dbReference type="FunFam" id="2.70.170.10:FF:000028">
    <property type="entry name" value="AcetylCholine Receptor"/>
    <property type="match status" value="1"/>
</dbReference>
<dbReference type="GO" id="GO:0005230">
    <property type="term" value="F:extracellular ligand-gated monoatomic ion channel activity"/>
    <property type="evidence" value="ECO:0007669"/>
    <property type="project" value="InterPro"/>
</dbReference>
<dbReference type="Proteomes" id="UP000035680">
    <property type="component" value="Unassembled WGS sequence"/>
</dbReference>
<evidence type="ECO:0000256" key="5">
    <source>
        <dbReference type="RuleBase" id="RU000687"/>
    </source>
</evidence>
<keyword evidence="8" id="KW-1185">Reference proteome</keyword>
<accession>A0A0K0EV02</accession>
<evidence type="ECO:0000259" key="7">
    <source>
        <dbReference type="Pfam" id="PF02931"/>
    </source>
</evidence>
<dbReference type="Pfam" id="PF02931">
    <property type="entry name" value="Neur_chan_LBD"/>
    <property type="match status" value="1"/>
</dbReference>
<feature type="compositionally biased region" description="Basic and acidic residues" evidence="6">
    <location>
        <begin position="435"/>
        <end position="447"/>
    </location>
</feature>
<dbReference type="STRING" id="75913.A0A0K0EV02"/>
<keyword evidence="5" id="KW-0407">Ion channel</keyword>
<dbReference type="SUPFAM" id="SSF90112">
    <property type="entry name" value="Neurotransmitter-gated ion-channel transmembrane pore"/>
    <property type="match status" value="1"/>
</dbReference>
<dbReference type="AlphaFoldDB" id="A0A0K0EV02"/>